<dbReference type="InterPro" id="IPR006094">
    <property type="entry name" value="Oxid_FAD_bind_N"/>
</dbReference>
<keyword evidence="3" id="KW-0961">Cell wall biogenesis/degradation</keyword>
<keyword evidence="3" id="KW-0963">Cytoplasm</keyword>
<keyword evidence="3" id="KW-0521">NADP</keyword>
<evidence type="ECO:0000313" key="5">
    <source>
        <dbReference type="EMBL" id="MBU5491562.1"/>
    </source>
</evidence>
<dbReference type="PANTHER" id="PTHR21071:SF4">
    <property type="entry name" value="UDP-N-ACETYLENOLPYRUVOYLGLUCOSAMINE REDUCTASE"/>
    <property type="match status" value="1"/>
</dbReference>
<comment type="function">
    <text evidence="3">Cell wall formation.</text>
</comment>
<dbReference type="InterPro" id="IPR011601">
    <property type="entry name" value="MurB_C"/>
</dbReference>
<keyword evidence="6" id="KW-1185">Reference proteome</keyword>
<keyword evidence="3" id="KW-0133">Cell shape</keyword>
<dbReference type="EMBL" id="JAHLQI010000011">
    <property type="protein sequence ID" value="MBU5491562.1"/>
    <property type="molecule type" value="Genomic_DNA"/>
</dbReference>
<feature type="domain" description="FAD-binding PCMH-type" evidence="4">
    <location>
        <begin position="32"/>
        <end position="209"/>
    </location>
</feature>
<comment type="similarity">
    <text evidence="3">Belongs to the MurB family.</text>
</comment>
<feature type="active site" evidence="3">
    <location>
        <position position="177"/>
    </location>
</feature>
<comment type="caution">
    <text evidence="5">The sequence shown here is derived from an EMBL/GenBank/DDBJ whole genome shotgun (WGS) entry which is preliminary data.</text>
</comment>
<accession>A0ABS6EVG0</accession>
<keyword evidence="3" id="KW-0573">Peptidoglycan synthesis</keyword>
<evidence type="ECO:0000256" key="1">
    <source>
        <dbReference type="ARBA" id="ARBA00022630"/>
    </source>
</evidence>
<proteinExistence type="inferred from homology"/>
<dbReference type="Pfam" id="PF01565">
    <property type="entry name" value="FAD_binding_4"/>
    <property type="match status" value="1"/>
</dbReference>
<comment type="cofactor">
    <cofactor evidence="3">
        <name>FAD</name>
        <dbReference type="ChEBI" id="CHEBI:57692"/>
    </cofactor>
</comment>
<dbReference type="PROSITE" id="PS51387">
    <property type="entry name" value="FAD_PCMH"/>
    <property type="match status" value="1"/>
</dbReference>
<dbReference type="NCBIfam" id="TIGR00179">
    <property type="entry name" value="murB"/>
    <property type="match status" value="1"/>
</dbReference>
<keyword evidence="3" id="KW-0274">FAD</keyword>
<dbReference type="RefSeq" id="WP_216471304.1">
    <property type="nucleotide sequence ID" value="NZ_JAHLQI010000011.1"/>
</dbReference>
<feature type="active site" description="Proton donor" evidence="3">
    <location>
        <position position="228"/>
    </location>
</feature>
<gene>
    <name evidence="3 5" type="primary">murB</name>
    <name evidence="5" type="ORF">KQI75_13205</name>
</gene>
<dbReference type="InterPro" id="IPR016166">
    <property type="entry name" value="FAD-bd_PCMH"/>
</dbReference>
<dbReference type="NCBIfam" id="NF010480">
    <property type="entry name" value="PRK13905.1"/>
    <property type="match status" value="1"/>
</dbReference>
<reference evidence="5 6" key="1">
    <citation type="submission" date="2021-06" db="EMBL/GenBank/DDBJ databases">
        <authorList>
            <person name="Sun Q."/>
            <person name="Li D."/>
        </authorList>
    </citation>
    <scope>NUCLEOTIDE SEQUENCE [LARGE SCALE GENOMIC DNA]</scope>
    <source>
        <strain evidence="5 6">MSJd-7</strain>
    </source>
</reference>
<evidence type="ECO:0000256" key="3">
    <source>
        <dbReference type="HAMAP-Rule" id="MF_00037"/>
    </source>
</evidence>
<dbReference type="InterPro" id="IPR003170">
    <property type="entry name" value="MurB"/>
</dbReference>
<evidence type="ECO:0000313" key="6">
    <source>
        <dbReference type="Proteomes" id="UP000783588"/>
    </source>
</evidence>
<evidence type="ECO:0000256" key="2">
    <source>
        <dbReference type="ARBA" id="ARBA00023002"/>
    </source>
</evidence>
<comment type="catalytic activity">
    <reaction evidence="3">
        <text>UDP-N-acetyl-alpha-D-muramate + NADP(+) = UDP-N-acetyl-3-O-(1-carboxyvinyl)-alpha-D-glucosamine + NADPH + H(+)</text>
        <dbReference type="Rhea" id="RHEA:12248"/>
        <dbReference type="ChEBI" id="CHEBI:15378"/>
        <dbReference type="ChEBI" id="CHEBI:57783"/>
        <dbReference type="ChEBI" id="CHEBI:58349"/>
        <dbReference type="ChEBI" id="CHEBI:68483"/>
        <dbReference type="ChEBI" id="CHEBI:70757"/>
        <dbReference type="EC" id="1.3.1.98"/>
    </reaction>
</comment>
<sequence length="302" mass="32434">MIEEFKKKLECPADELAFYTKEPMNRHTSFRIGGPADLLVMPKTERAVCCAVKAAKQAGLPLTVLGNGSNVLVRDEGIRGVVLCIGTEYGAVHVEGTAMQAQTGALLSVLANEALKNSLTGLEFAGGIPGSLGGALFMDAGAYGGQMADVVVSSRYYDAETDTIGTLTGKQHAFGYRTSAYKDHPQWVALSADMQLKIGDPAEIKAKMDDFSQRRRDKQPLNYPSAGSTFKRPEGYFAGKLIQDAGLMGYTVGGAQVSEKHAGFVINRGGATCADVLALIDHVREEVRRQFGVELEPEVRLL</sequence>
<keyword evidence="3" id="KW-0132">Cell division</keyword>
<protein>
    <recommendedName>
        <fullName evidence="3">UDP-N-acetylenolpyruvoylglucosamine reductase</fullName>
        <ecNumber evidence="3">1.3.1.98</ecNumber>
    </recommendedName>
    <alternativeName>
        <fullName evidence="3">UDP-N-acetylmuramate dehydrogenase</fullName>
    </alternativeName>
</protein>
<keyword evidence="3" id="KW-0131">Cell cycle</keyword>
<dbReference type="Proteomes" id="UP000783588">
    <property type="component" value="Unassembled WGS sequence"/>
</dbReference>
<dbReference type="EC" id="1.3.1.98" evidence="3"/>
<comment type="pathway">
    <text evidence="3">Cell wall biogenesis; peptidoglycan biosynthesis.</text>
</comment>
<feature type="active site" evidence="3">
    <location>
        <position position="298"/>
    </location>
</feature>
<dbReference type="HAMAP" id="MF_00037">
    <property type="entry name" value="MurB"/>
    <property type="match status" value="1"/>
</dbReference>
<keyword evidence="1 3" id="KW-0285">Flavoprotein</keyword>
<dbReference type="PANTHER" id="PTHR21071">
    <property type="entry name" value="UDP-N-ACETYLENOLPYRUVOYLGLUCOSAMINE REDUCTASE"/>
    <property type="match status" value="1"/>
</dbReference>
<dbReference type="GO" id="GO:0008762">
    <property type="term" value="F:UDP-N-acetylmuramate dehydrogenase activity"/>
    <property type="evidence" value="ECO:0007669"/>
    <property type="project" value="UniProtKB-EC"/>
</dbReference>
<keyword evidence="2 3" id="KW-0560">Oxidoreductase</keyword>
<evidence type="ECO:0000259" key="4">
    <source>
        <dbReference type="PROSITE" id="PS51387"/>
    </source>
</evidence>
<dbReference type="Pfam" id="PF02873">
    <property type="entry name" value="MurB_C"/>
    <property type="match status" value="1"/>
</dbReference>
<name>A0ABS6EVG0_9FIRM</name>
<organism evidence="5 6">
    <name type="scientific">Butyricicoccus intestinisimiae</name>
    <dbReference type="NCBI Taxonomy" id="2841509"/>
    <lineage>
        <taxon>Bacteria</taxon>
        <taxon>Bacillati</taxon>
        <taxon>Bacillota</taxon>
        <taxon>Clostridia</taxon>
        <taxon>Eubacteriales</taxon>
        <taxon>Butyricicoccaceae</taxon>
        <taxon>Butyricicoccus</taxon>
    </lineage>
</organism>
<comment type="subcellular location">
    <subcellularLocation>
        <location evidence="3">Cytoplasm</location>
    </subcellularLocation>
</comment>